<organism evidence="1 2">
    <name type="scientific">Paraburkholderia caribensis MBA4</name>
    <dbReference type="NCBI Taxonomy" id="1323664"/>
    <lineage>
        <taxon>Bacteria</taxon>
        <taxon>Pseudomonadati</taxon>
        <taxon>Pseudomonadota</taxon>
        <taxon>Betaproteobacteria</taxon>
        <taxon>Burkholderiales</taxon>
        <taxon>Burkholderiaceae</taxon>
        <taxon>Paraburkholderia</taxon>
    </lineage>
</organism>
<evidence type="ECO:0000313" key="1">
    <source>
        <dbReference type="EMBL" id="ALL65005.1"/>
    </source>
</evidence>
<dbReference type="Proteomes" id="UP000019146">
    <property type="component" value="Chromosome 1"/>
</dbReference>
<gene>
    <name evidence="1" type="ORF">K788_0002506</name>
</gene>
<protein>
    <submittedName>
        <fullName evidence="1">Putative Lipoprotein</fullName>
    </submittedName>
</protein>
<dbReference type="EMBL" id="CP012746">
    <property type="protein sequence ID" value="ALL65005.1"/>
    <property type="molecule type" value="Genomic_DNA"/>
</dbReference>
<keyword evidence="1" id="KW-0449">Lipoprotein</keyword>
<name>A0A0N7JTZ7_9BURK</name>
<evidence type="ECO:0000313" key="2">
    <source>
        <dbReference type="Proteomes" id="UP000019146"/>
    </source>
</evidence>
<accession>A0A0N7JTZ7</accession>
<dbReference type="KEGG" id="bcai:K788_0002506"/>
<sequence length="139" mass="14185">MDDAGGGRSQRSRHSLFLEGNTMKSIERRARHPLVSHAIRAAALPLAALAIASLGACASSNETKLINLPNGETGFAVSCSGADASSSWASCYVLAGKACGATGYDIVSKDNDDGGLAGGSVTNVVSASVKNRSMVIRCK</sequence>
<proteinExistence type="predicted"/>
<reference evidence="1 2" key="1">
    <citation type="journal article" date="2014" name="Genome Announc.">
        <title>Draft Genome Sequence of the Haloacid-Degrading Burkholderia caribensis Strain MBA4.</title>
        <authorList>
            <person name="Pan Y."/>
            <person name="Kong K.F."/>
            <person name="Tsang J.S."/>
        </authorList>
    </citation>
    <scope>NUCLEOTIDE SEQUENCE [LARGE SCALE GENOMIC DNA]</scope>
    <source>
        <strain evidence="1 2">MBA4</strain>
    </source>
</reference>
<dbReference type="AlphaFoldDB" id="A0A0N7JTZ7"/>